<dbReference type="AlphaFoldDB" id="A0A8J4DRD3"/>
<dbReference type="Gene3D" id="3.30.750.24">
    <property type="entry name" value="STAS domain"/>
    <property type="match status" value="1"/>
</dbReference>
<dbReference type="InterPro" id="IPR036513">
    <property type="entry name" value="STAS_dom_sf"/>
</dbReference>
<dbReference type="InterPro" id="IPR002645">
    <property type="entry name" value="STAS_dom"/>
</dbReference>
<dbReference type="Pfam" id="PF01740">
    <property type="entry name" value="STAS"/>
    <property type="match status" value="1"/>
</dbReference>
<comment type="similarity">
    <text evidence="1 2">Belongs to the anti-sigma-factor antagonist family.</text>
</comment>
<organism evidence="4 5">
    <name type="scientific">Virgisporangium aliadipatigenens</name>
    <dbReference type="NCBI Taxonomy" id="741659"/>
    <lineage>
        <taxon>Bacteria</taxon>
        <taxon>Bacillati</taxon>
        <taxon>Actinomycetota</taxon>
        <taxon>Actinomycetes</taxon>
        <taxon>Micromonosporales</taxon>
        <taxon>Micromonosporaceae</taxon>
        <taxon>Virgisporangium</taxon>
    </lineage>
</organism>
<dbReference type="EMBL" id="BOPF01000018">
    <property type="protein sequence ID" value="GIJ48025.1"/>
    <property type="molecule type" value="Genomic_DNA"/>
</dbReference>
<dbReference type="Proteomes" id="UP000619260">
    <property type="component" value="Unassembled WGS sequence"/>
</dbReference>
<proteinExistence type="inferred from homology"/>
<feature type="domain" description="STAS" evidence="3">
    <location>
        <begin position="3"/>
        <end position="115"/>
    </location>
</feature>
<evidence type="ECO:0000256" key="2">
    <source>
        <dbReference type="RuleBase" id="RU003749"/>
    </source>
</evidence>
<dbReference type="PROSITE" id="PS50801">
    <property type="entry name" value="STAS"/>
    <property type="match status" value="1"/>
</dbReference>
<dbReference type="PANTHER" id="PTHR33495:SF2">
    <property type="entry name" value="ANTI-SIGMA FACTOR ANTAGONIST TM_1081-RELATED"/>
    <property type="match status" value="1"/>
</dbReference>
<sequence length="118" mass="13021">MELSLTTRPGRGCTVIRLSGVVDLATEPELRASLERELRDGVRHVVLDLAEVRLIDSTALGTIVSFHKRLRERAGQLCLVGVQPLVFRVLELTSVDRLVGLYDSVEAAEDDLAAARER</sequence>
<gene>
    <name evidence="4" type="ORF">Val02_49110</name>
</gene>
<keyword evidence="5" id="KW-1185">Reference proteome</keyword>
<evidence type="ECO:0000313" key="4">
    <source>
        <dbReference type="EMBL" id="GIJ48025.1"/>
    </source>
</evidence>
<dbReference type="GO" id="GO:0043856">
    <property type="term" value="F:anti-sigma factor antagonist activity"/>
    <property type="evidence" value="ECO:0007669"/>
    <property type="project" value="InterPro"/>
</dbReference>
<reference evidence="4" key="1">
    <citation type="submission" date="2021-01" db="EMBL/GenBank/DDBJ databases">
        <title>Whole genome shotgun sequence of Virgisporangium aliadipatigenens NBRC 105644.</title>
        <authorList>
            <person name="Komaki H."/>
            <person name="Tamura T."/>
        </authorList>
    </citation>
    <scope>NUCLEOTIDE SEQUENCE</scope>
    <source>
        <strain evidence="4">NBRC 105644</strain>
    </source>
</reference>
<dbReference type="PANTHER" id="PTHR33495">
    <property type="entry name" value="ANTI-SIGMA FACTOR ANTAGONIST TM_1081-RELATED-RELATED"/>
    <property type="match status" value="1"/>
</dbReference>
<comment type="caution">
    <text evidence="4">The sequence shown here is derived from an EMBL/GenBank/DDBJ whole genome shotgun (WGS) entry which is preliminary data.</text>
</comment>
<evidence type="ECO:0000256" key="1">
    <source>
        <dbReference type="ARBA" id="ARBA00009013"/>
    </source>
</evidence>
<dbReference type="NCBIfam" id="TIGR00377">
    <property type="entry name" value="ant_ant_sig"/>
    <property type="match status" value="1"/>
</dbReference>
<protein>
    <recommendedName>
        <fullName evidence="2">Anti-sigma factor antagonist</fullName>
    </recommendedName>
</protein>
<evidence type="ECO:0000313" key="5">
    <source>
        <dbReference type="Proteomes" id="UP000619260"/>
    </source>
</evidence>
<dbReference type="CDD" id="cd07043">
    <property type="entry name" value="STAS_anti-anti-sigma_factors"/>
    <property type="match status" value="1"/>
</dbReference>
<dbReference type="SUPFAM" id="SSF52091">
    <property type="entry name" value="SpoIIaa-like"/>
    <property type="match status" value="1"/>
</dbReference>
<dbReference type="InterPro" id="IPR003658">
    <property type="entry name" value="Anti-sigma_ant"/>
</dbReference>
<evidence type="ECO:0000259" key="3">
    <source>
        <dbReference type="PROSITE" id="PS50801"/>
    </source>
</evidence>
<name>A0A8J4DRD3_9ACTN</name>
<accession>A0A8J4DRD3</accession>